<protein>
    <submittedName>
        <fullName evidence="6">107f25ac-cb65-401b-816f-72ab3d43d814</fullName>
    </submittedName>
</protein>
<dbReference type="AlphaFoldDB" id="A0A8H2W3K7"/>
<dbReference type="InterPro" id="IPR038718">
    <property type="entry name" value="SNF2-like_sf"/>
</dbReference>
<evidence type="ECO:0000313" key="6">
    <source>
        <dbReference type="EMBL" id="CAD6448881.1"/>
    </source>
</evidence>
<dbReference type="GO" id="GO:0005634">
    <property type="term" value="C:nucleus"/>
    <property type="evidence" value="ECO:0007669"/>
    <property type="project" value="TreeGrafter"/>
</dbReference>
<feature type="domain" description="Helicase ATP-binding" evidence="5">
    <location>
        <begin position="78"/>
        <end position="315"/>
    </location>
</feature>
<dbReference type="GO" id="GO:0008094">
    <property type="term" value="F:ATP-dependent activity, acting on DNA"/>
    <property type="evidence" value="ECO:0007669"/>
    <property type="project" value="TreeGrafter"/>
</dbReference>
<dbReference type="SUPFAM" id="SSF52540">
    <property type="entry name" value="P-loop containing nucleoside triphosphate hydrolases"/>
    <property type="match status" value="1"/>
</dbReference>
<dbReference type="GO" id="GO:0004386">
    <property type="term" value="F:helicase activity"/>
    <property type="evidence" value="ECO:0007669"/>
    <property type="project" value="UniProtKB-KW"/>
</dbReference>
<dbReference type="PROSITE" id="PS51192">
    <property type="entry name" value="HELICASE_ATP_BIND_1"/>
    <property type="match status" value="1"/>
</dbReference>
<keyword evidence="4" id="KW-0067">ATP-binding</keyword>
<evidence type="ECO:0000256" key="3">
    <source>
        <dbReference type="ARBA" id="ARBA00022806"/>
    </source>
</evidence>
<sequence length="597" mass="67350">MDSVGELSNAEKTELENGKQNFFAILEKMSTATAEPMSFVESCQDHGIDFSDPHNIKIEGTNLTPFPHQVIDMAWLARMEKGFFGGGILAGECGSGKTVIIFLLILMVHKKLKANGCKEHFATLIIVPSAVVDVWYQDFIKFFSDALICRIFYGGPGNMDSDREKCFVGTHIEDLDKELEDLDPINSDTSKTFFLTSYTTFARRAMRVTETNMKGKGKPKSKEVNYMSDEEGVDKMDPLAGQDERVLRKYELTLKNNGKLGRVVADEAHLIKNPCTLAADAIHKLQIERTTLVTATPMINRINDARGLLIQLVKVKELPLNLPITVQGLVSMYREGFNPLVDLPLEEDGVPARLIVPKTDEQPEVVRLYKAIKAGCPLHMLCPKAFLTVGTKSEWEPSVARLVLRPILKLIQRRRLMSNSFETTNGIMETPGKDIPHYTVKTLKLRMRPNHNIYYHNTTSEWEKNLFVSNEVGVPITSVKNPNSISEGTINMEAYRGLQLSSFDGQLTQLVKRKVKDVPAGTAKEVRSWYDRDDDHGITYKYHRTRPKEAYYITPPTNRLHMATTSTGLSPRQREKDAWLSSIGQCPNGQLKVFWFC</sequence>
<dbReference type="InterPro" id="IPR050628">
    <property type="entry name" value="SNF2_RAD54_helicase_TF"/>
</dbReference>
<dbReference type="PANTHER" id="PTHR45626">
    <property type="entry name" value="TRANSCRIPTION TERMINATION FACTOR 2-RELATED"/>
    <property type="match status" value="1"/>
</dbReference>
<evidence type="ECO:0000259" key="5">
    <source>
        <dbReference type="PROSITE" id="PS51192"/>
    </source>
</evidence>
<keyword evidence="7" id="KW-1185">Reference proteome</keyword>
<dbReference type="GO" id="GO:0005524">
    <property type="term" value="F:ATP binding"/>
    <property type="evidence" value="ECO:0007669"/>
    <property type="project" value="UniProtKB-KW"/>
</dbReference>
<dbReference type="InterPro" id="IPR014001">
    <property type="entry name" value="Helicase_ATP-bd"/>
</dbReference>
<keyword evidence="3" id="KW-0347">Helicase</keyword>
<dbReference type="SMART" id="SM00487">
    <property type="entry name" value="DEXDc"/>
    <property type="match status" value="1"/>
</dbReference>
<dbReference type="EMBL" id="CAJHIA010000033">
    <property type="protein sequence ID" value="CAD6448881.1"/>
    <property type="molecule type" value="Genomic_DNA"/>
</dbReference>
<accession>A0A8H2W3K7</accession>
<dbReference type="OrthoDB" id="3563473at2759"/>
<evidence type="ECO:0000313" key="7">
    <source>
        <dbReference type="Proteomes" id="UP000624404"/>
    </source>
</evidence>
<comment type="caution">
    <text evidence="6">The sequence shown here is derived from an EMBL/GenBank/DDBJ whole genome shotgun (WGS) entry which is preliminary data.</text>
</comment>
<evidence type="ECO:0000256" key="4">
    <source>
        <dbReference type="ARBA" id="ARBA00022840"/>
    </source>
</evidence>
<evidence type="ECO:0000256" key="1">
    <source>
        <dbReference type="ARBA" id="ARBA00022741"/>
    </source>
</evidence>
<name>A0A8H2W3K7_9HELO</name>
<dbReference type="Pfam" id="PF00176">
    <property type="entry name" value="SNF2-rel_dom"/>
    <property type="match status" value="1"/>
</dbReference>
<keyword evidence="2" id="KW-0378">Hydrolase</keyword>
<gene>
    <name evidence="6" type="ORF">SCLTRI_LOCUS8674</name>
</gene>
<dbReference type="GO" id="GO:0016787">
    <property type="term" value="F:hydrolase activity"/>
    <property type="evidence" value="ECO:0007669"/>
    <property type="project" value="UniProtKB-KW"/>
</dbReference>
<dbReference type="InterPro" id="IPR000330">
    <property type="entry name" value="SNF2_N"/>
</dbReference>
<dbReference type="PANTHER" id="PTHR45626:SF17">
    <property type="entry name" value="HELICASE-LIKE TRANSCRIPTION FACTOR"/>
    <property type="match status" value="1"/>
</dbReference>
<keyword evidence="1" id="KW-0547">Nucleotide-binding</keyword>
<dbReference type="InterPro" id="IPR027417">
    <property type="entry name" value="P-loop_NTPase"/>
</dbReference>
<dbReference type="Gene3D" id="3.40.50.10810">
    <property type="entry name" value="Tandem AAA-ATPase domain"/>
    <property type="match status" value="2"/>
</dbReference>
<organism evidence="6 7">
    <name type="scientific">Sclerotinia trifoliorum</name>
    <dbReference type="NCBI Taxonomy" id="28548"/>
    <lineage>
        <taxon>Eukaryota</taxon>
        <taxon>Fungi</taxon>
        <taxon>Dikarya</taxon>
        <taxon>Ascomycota</taxon>
        <taxon>Pezizomycotina</taxon>
        <taxon>Leotiomycetes</taxon>
        <taxon>Helotiales</taxon>
        <taxon>Sclerotiniaceae</taxon>
        <taxon>Sclerotinia</taxon>
    </lineage>
</organism>
<dbReference type="Proteomes" id="UP000624404">
    <property type="component" value="Unassembled WGS sequence"/>
</dbReference>
<proteinExistence type="predicted"/>
<reference evidence="6" key="1">
    <citation type="submission" date="2020-10" db="EMBL/GenBank/DDBJ databases">
        <authorList>
            <person name="Kusch S."/>
        </authorList>
    </citation>
    <scope>NUCLEOTIDE SEQUENCE</scope>
    <source>
        <strain evidence="6">SwB9</strain>
    </source>
</reference>
<dbReference type="GO" id="GO:0006281">
    <property type="term" value="P:DNA repair"/>
    <property type="evidence" value="ECO:0007669"/>
    <property type="project" value="TreeGrafter"/>
</dbReference>
<evidence type="ECO:0000256" key="2">
    <source>
        <dbReference type="ARBA" id="ARBA00022801"/>
    </source>
</evidence>